<keyword evidence="4" id="KW-1185">Reference proteome</keyword>
<dbReference type="Proteomes" id="UP000251402">
    <property type="component" value="Chromosome"/>
</dbReference>
<dbReference type="Proteomes" id="UP000250557">
    <property type="component" value="Chromosome"/>
</dbReference>
<protein>
    <submittedName>
        <fullName evidence="2">Uncharacterized protein</fullName>
    </submittedName>
</protein>
<evidence type="ECO:0000313" key="4">
    <source>
        <dbReference type="Proteomes" id="UP000251402"/>
    </source>
</evidence>
<dbReference type="EMBL" id="CP043451">
    <property type="protein sequence ID" value="QEM06159.1"/>
    <property type="molecule type" value="Genomic_DNA"/>
</dbReference>
<name>A0A364WWF5_9SPHI</name>
<dbReference type="OrthoDB" id="997115at2"/>
<accession>A0A364WWF5</accession>
<evidence type="ECO:0000313" key="2">
    <source>
        <dbReference type="EMBL" id="QEM13676.1"/>
    </source>
</evidence>
<proteinExistence type="predicted"/>
<dbReference type="Pfam" id="PF20365">
    <property type="entry name" value="DUF6660"/>
    <property type="match status" value="1"/>
</dbReference>
<sequence length="104" mass="11723">MKWMCFIFALFFLCLDLEPCKDKVGGVPDAFASLTLTKQHQSKTNQDQCPPMCHCSCCNMQVVIQSKMIFRPVAGTYTPVVAFMIPEKPVTRPANIWQPPKLNA</sequence>
<gene>
    <name evidence="2" type="ORF">DEO27_027910</name>
    <name evidence="1" type="ORF">DIU31_022555</name>
</gene>
<evidence type="ECO:0000313" key="3">
    <source>
        <dbReference type="Proteomes" id="UP000250557"/>
    </source>
</evidence>
<dbReference type="KEGG" id="mrub:DEO27_027910"/>
<organism evidence="2 4">
    <name type="scientific">Mucilaginibacter rubeus</name>
    <dbReference type="NCBI Taxonomy" id="2027860"/>
    <lineage>
        <taxon>Bacteria</taxon>
        <taxon>Pseudomonadati</taxon>
        <taxon>Bacteroidota</taxon>
        <taxon>Sphingobacteriia</taxon>
        <taxon>Sphingobacteriales</taxon>
        <taxon>Sphingobacteriaceae</taxon>
        <taxon>Mucilaginibacter</taxon>
    </lineage>
</organism>
<dbReference type="RefSeq" id="WP_112651674.1">
    <property type="nucleotide sequence ID" value="NZ_CP043450.1"/>
</dbReference>
<reference evidence="2 3" key="1">
    <citation type="submission" date="2019-08" db="EMBL/GenBank/DDBJ databases">
        <title>Comparative genome analysis confer to the adaptation heavy metal polluted environment.</title>
        <authorList>
            <person name="Li Y."/>
        </authorList>
    </citation>
    <scope>NUCLEOTIDE SEQUENCE [LARGE SCALE GENOMIC DNA]</scope>
    <source>
        <strain evidence="2">P1</strain>
        <strain evidence="1 3">P2</strain>
    </source>
</reference>
<dbReference type="EMBL" id="CP043450">
    <property type="protein sequence ID" value="QEM13676.1"/>
    <property type="molecule type" value="Genomic_DNA"/>
</dbReference>
<dbReference type="InterPro" id="IPR046601">
    <property type="entry name" value="DUF6660"/>
</dbReference>
<dbReference type="AlphaFoldDB" id="A0A364WWF5"/>
<evidence type="ECO:0000313" key="1">
    <source>
        <dbReference type="EMBL" id="QEM06159.1"/>
    </source>
</evidence>